<dbReference type="EMBL" id="CP163431">
    <property type="protein sequence ID" value="XDQ01095.1"/>
    <property type="molecule type" value="Genomic_DNA"/>
</dbReference>
<dbReference type="RefSeq" id="WP_369187588.1">
    <property type="nucleotide sequence ID" value="NZ_CP163431.1"/>
</dbReference>
<dbReference type="PANTHER" id="PTHR40763:SF5">
    <property type="entry name" value="MEMBRANE PROTEIN"/>
    <property type="match status" value="1"/>
</dbReference>
<name>A0AB39M4S7_9ACTN</name>
<gene>
    <name evidence="2" type="ORF">AB5J58_13270</name>
</gene>
<dbReference type="InterPro" id="IPR012551">
    <property type="entry name" value="DUF1707_SHOCT-like"/>
</dbReference>
<sequence length="196" mass="21042">MSGELMGTTELRASHADRDRVVDVLTGAAGDGRLTSEELDERVEAALSARTMGELAVLTADLPAVAGTTPVEVKDVVRIEQNGGSTRRADGWVVPGRLEIQSRLGDVTLDFTQAVITRGTLRIDLDMQLGELRLLLPPGIVVDTDSLVLHYSKVKTRGPGDAGAPVELRIEVVGKLGFGKVKVRRTRRAVRKSPTP</sequence>
<evidence type="ECO:0000313" key="2">
    <source>
        <dbReference type="EMBL" id="XDQ01095.1"/>
    </source>
</evidence>
<dbReference type="AlphaFoldDB" id="A0AB39M4S7"/>
<accession>A0AB39M4S7</accession>
<feature type="domain" description="DUF1707" evidence="1">
    <location>
        <begin position="11"/>
        <end position="63"/>
    </location>
</feature>
<dbReference type="PANTHER" id="PTHR40763">
    <property type="entry name" value="MEMBRANE PROTEIN-RELATED"/>
    <property type="match status" value="1"/>
</dbReference>
<proteinExistence type="predicted"/>
<dbReference type="Pfam" id="PF08044">
    <property type="entry name" value="DUF1707"/>
    <property type="match status" value="1"/>
</dbReference>
<reference evidence="2" key="1">
    <citation type="submission" date="2024-07" db="EMBL/GenBank/DDBJ databases">
        <authorList>
            <person name="Yu S.T."/>
        </authorList>
    </citation>
    <scope>NUCLEOTIDE SEQUENCE</scope>
    <source>
        <strain evidence="2">R08</strain>
    </source>
</reference>
<protein>
    <submittedName>
        <fullName evidence="2">DUF1707 domain-containing protein</fullName>
    </submittedName>
</protein>
<evidence type="ECO:0000259" key="1">
    <source>
        <dbReference type="Pfam" id="PF08044"/>
    </source>
</evidence>
<organism evidence="2">
    <name type="scientific">Streptomyces sp. R08</name>
    <dbReference type="NCBI Taxonomy" id="3238624"/>
    <lineage>
        <taxon>Bacteria</taxon>
        <taxon>Bacillati</taxon>
        <taxon>Actinomycetota</taxon>
        <taxon>Actinomycetes</taxon>
        <taxon>Kitasatosporales</taxon>
        <taxon>Streptomycetaceae</taxon>
        <taxon>Streptomyces</taxon>
    </lineage>
</organism>